<dbReference type="SUPFAM" id="SSF52540">
    <property type="entry name" value="P-loop containing nucleoside triphosphate hydrolases"/>
    <property type="match status" value="1"/>
</dbReference>
<dbReference type="GO" id="GO:0003887">
    <property type="term" value="F:DNA-directed DNA polymerase activity"/>
    <property type="evidence" value="ECO:0007669"/>
    <property type="project" value="InterPro"/>
</dbReference>
<dbReference type="GO" id="GO:0008408">
    <property type="term" value="F:3'-5' exonuclease activity"/>
    <property type="evidence" value="ECO:0007669"/>
    <property type="project" value="InterPro"/>
</dbReference>
<name>A0A1G9YRK4_9BACI</name>
<reference evidence="2" key="1">
    <citation type="submission" date="2016-10" db="EMBL/GenBank/DDBJ databases">
        <authorList>
            <person name="Varghese N."/>
            <person name="Submissions S."/>
        </authorList>
    </citation>
    <scope>NUCLEOTIDE SEQUENCE [LARGE SCALE GENOMIC DNA]</scope>
    <source>
        <strain evidence="2">CGMCC 1.6199</strain>
    </source>
</reference>
<evidence type="ECO:0000313" key="2">
    <source>
        <dbReference type="Proteomes" id="UP000182347"/>
    </source>
</evidence>
<proteinExistence type="predicted"/>
<evidence type="ECO:0000313" key="1">
    <source>
        <dbReference type="EMBL" id="SDN11700.1"/>
    </source>
</evidence>
<dbReference type="GO" id="GO:0006261">
    <property type="term" value="P:DNA-templated DNA replication"/>
    <property type="evidence" value="ECO:0007669"/>
    <property type="project" value="TreeGrafter"/>
</dbReference>
<dbReference type="InterPro" id="IPR027417">
    <property type="entry name" value="P-loop_NTPase"/>
</dbReference>
<dbReference type="Pfam" id="PF13177">
    <property type="entry name" value="DNA_pol3_delta2"/>
    <property type="match status" value="1"/>
</dbReference>
<dbReference type="NCBIfam" id="NF005972">
    <property type="entry name" value="PRK08058.1"/>
    <property type="match status" value="1"/>
</dbReference>
<dbReference type="STRING" id="482461.SAMN05216244_0060"/>
<accession>A0A1G9YRK4</accession>
<dbReference type="AlphaFoldDB" id="A0A1G9YRK4"/>
<dbReference type="InterPro" id="IPR050238">
    <property type="entry name" value="DNA_Rep/Repair_Clamp_Loader"/>
</dbReference>
<dbReference type="OrthoDB" id="9810148at2"/>
<dbReference type="PANTHER" id="PTHR11669:SF8">
    <property type="entry name" value="DNA POLYMERASE III SUBUNIT DELTA"/>
    <property type="match status" value="1"/>
</dbReference>
<dbReference type="Gene3D" id="3.40.50.300">
    <property type="entry name" value="P-loop containing nucleotide triphosphate hydrolases"/>
    <property type="match status" value="1"/>
</dbReference>
<organism evidence="1 2">
    <name type="scientific">Sediminibacillus halophilus</name>
    <dbReference type="NCBI Taxonomy" id="482461"/>
    <lineage>
        <taxon>Bacteria</taxon>
        <taxon>Bacillati</taxon>
        <taxon>Bacillota</taxon>
        <taxon>Bacilli</taxon>
        <taxon>Bacillales</taxon>
        <taxon>Bacillaceae</taxon>
        <taxon>Sediminibacillus</taxon>
    </lineage>
</organism>
<dbReference type="FunFam" id="3.40.50.300:FF:001255">
    <property type="entry name" value="DNA polymerase III subunit delta"/>
    <property type="match status" value="1"/>
</dbReference>
<dbReference type="RefSeq" id="WP_074601206.1">
    <property type="nucleotide sequence ID" value="NZ_FNHF01000010.1"/>
</dbReference>
<dbReference type="EMBL" id="FNHF01000010">
    <property type="protein sequence ID" value="SDN11700.1"/>
    <property type="molecule type" value="Genomic_DNA"/>
</dbReference>
<keyword evidence="2" id="KW-1185">Reference proteome</keyword>
<dbReference type="PANTHER" id="PTHR11669">
    <property type="entry name" value="REPLICATION FACTOR C / DNA POLYMERASE III GAMMA-TAU SUBUNIT"/>
    <property type="match status" value="1"/>
</dbReference>
<dbReference type="InterPro" id="IPR004622">
    <property type="entry name" value="DNA_pol_HolB"/>
</dbReference>
<dbReference type="Proteomes" id="UP000182347">
    <property type="component" value="Unassembled WGS sequence"/>
</dbReference>
<protein>
    <submittedName>
        <fullName evidence="1">DNA polymerase-3 subunit delta</fullName>
    </submittedName>
</protein>
<sequence length="328" mass="37632">MKTWSDIASIQPLVARMLTNSLAKQRVSHAYLFQGNRGTGKKAISMVLAKSIFCRHKSGEEPCQQCKDCQRIESGNHPDVHWIIPDGQSIKKEQILHLQKEFTYTGMESNQKVYIIEDAEKMTANASNRLLKFLEEPSKQTTAMLLTSNSQAILQTIRSRCQIMGLKPLNAANLQRQLQEEGLSPSNARLISALTNNITEALEIGHDDWFANARKIVVQLTEVLQSKPEEAMLFINNQWMPHFKERQQMQRGLDLLLLWFKDIVYSFVDNEEAIVFINEKDKLSQASLHWSKQETTDALQRILEAKRKLEQNVHPALAMEQLTLHLKR</sequence>
<dbReference type="NCBIfam" id="TIGR00678">
    <property type="entry name" value="holB"/>
    <property type="match status" value="1"/>
</dbReference>
<gene>
    <name evidence="1" type="ORF">SAMN05216244_0060</name>
</gene>